<comment type="caution">
    <text evidence="7">The sequence shown here is derived from an EMBL/GenBank/DDBJ whole genome shotgun (WGS) entry which is preliminary data.</text>
</comment>
<dbReference type="InterPro" id="IPR036638">
    <property type="entry name" value="HLH_DNA-bd_sf"/>
</dbReference>
<organism evidence="7 8">
    <name type="scientific">Stichopus japonicus</name>
    <name type="common">Sea cucumber</name>
    <dbReference type="NCBI Taxonomy" id="307972"/>
    <lineage>
        <taxon>Eukaryota</taxon>
        <taxon>Metazoa</taxon>
        <taxon>Echinodermata</taxon>
        <taxon>Eleutherozoa</taxon>
        <taxon>Echinozoa</taxon>
        <taxon>Holothuroidea</taxon>
        <taxon>Aspidochirotacea</taxon>
        <taxon>Aspidochirotida</taxon>
        <taxon>Stichopodidae</taxon>
        <taxon>Apostichopus</taxon>
    </lineage>
</organism>
<evidence type="ECO:0000256" key="1">
    <source>
        <dbReference type="ARBA" id="ARBA00004123"/>
    </source>
</evidence>
<dbReference type="GO" id="GO:0032922">
    <property type="term" value="P:circadian regulation of gene expression"/>
    <property type="evidence" value="ECO:0007669"/>
    <property type="project" value="TreeGrafter"/>
</dbReference>
<dbReference type="AlphaFoldDB" id="A0A2G8K296"/>
<dbReference type="EMBL" id="MRZV01000961">
    <property type="protein sequence ID" value="PIK42100.1"/>
    <property type="molecule type" value="Genomic_DNA"/>
</dbReference>
<dbReference type="GO" id="GO:0046983">
    <property type="term" value="F:protein dimerization activity"/>
    <property type="evidence" value="ECO:0007669"/>
    <property type="project" value="InterPro"/>
</dbReference>
<dbReference type="GO" id="GO:0030154">
    <property type="term" value="P:cell differentiation"/>
    <property type="evidence" value="ECO:0007669"/>
    <property type="project" value="TreeGrafter"/>
</dbReference>
<protein>
    <submittedName>
        <fullName evidence="7">Id</fullName>
    </submittedName>
</protein>
<dbReference type="STRING" id="307972.A0A2G8K296"/>
<comment type="subcellular location">
    <subcellularLocation>
        <location evidence="1">Nucleus</location>
    </subcellularLocation>
</comment>
<proteinExistence type="predicted"/>
<dbReference type="InterPro" id="IPR026052">
    <property type="entry name" value="DNA-bd_prot-inh"/>
</dbReference>
<dbReference type="PROSITE" id="PS50888">
    <property type="entry name" value="BHLH"/>
    <property type="match status" value="1"/>
</dbReference>
<dbReference type="GO" id="GO:0005634">
    <property type="term" value="C:nucleus"/>
    <property type="evidence" value="ECO:0007669"/>
    <property type="project" value="UniProtKB-SubCell"/>
</dbReference>
<evidence type="ECO:0000256" key="3">
    <source>
        <dbReference type="ARBA" id="ARBA00023015"/>
    </source>
</evidence>
<gene>
    <name evidence="7" type="ORF">BSL78_21040</name>
</gene>
<evidence type="ECO:0000313" key="8">
    <source>
        <dbReference type="Proteomes" id="UP000230750"/>
    </source>
</evidence>
<dbReference type="OrthoDB" id="10047910at2759"/>
<dbReference type="CDD" id="cd19684">
    <property type="entry name" value="bHLH_dnHLH_ID"/>
    <property type="match status" value="1"/>
</dbReference>
<dbReference type="Gene3D" id="4.10.280.10">
    <property type="entry name" value="Helix-loop-helix DNA-binding domain"/>
    <property type="match status" value="1"/>
</dbReference>
<dbReference type="Pfam" id="PF00010">
    <property type="entry name" value="HLH"/>
    <property type="match status" value="1"/>
</dbReference>
<keyword evidence="2" id="KW-0678">Repressor</keyword>
<name>A0A2G8K296_STIJA</name>
<evidence type="ECO:0000313" key="7">
    <source>
        <dbReference type="EMBL" id="PIK42100.1"/>
    </source>
</evidence>
<dbReference type="SMART" id="SM00353">
    <property type="entry name" value="HLH"/>
    <property type="match status" value="1"/>
</dbReference>
<keyword evidence="4" id="KW-0804">Transcription</keyword>
<keyword evidence="5" id="KW-0539">Nucleus</keyword>
<evidence type="ECO:0000256" key="5">
    <source>
        <dbReference type="ARBA" id="ARBA00023242"/>
    </source>
</evidence>
<accession>A0A2G8K296</accession>
<dbReference type="InterPro" id="IPR011598">
    <property type="entry name" value="bHLH_dom"/>
</dbReference>
<dbReference type="GO" id="GO:0005737">
    <property type="term" value="C:cytoplasm"/>
    <property type="evidence" value="ECO:0007669"/>
    <property type="project" value="InterPro"/>
</dbReference>
<dbReference type="GO" id="GO:0000122">
    <property type="term" value="P:negative regulation of transcription by RNA polymerase II"/>
    <property type="evidence" value="ECO:0007669"/>
    <property type="project" value="InterPro"/>
</dbReference>
<evidence type="ECO:0000256" key="4">
    <source>
        <dbReference type="ARBA" id="ARBA00023163"/>
    </source>
</evidence>
<keyword evidence="8" id="KW-1185">Reference proteome</keyword>
<reference evidence="7 8" key="1">
    <citation type="journal article" date="2017" name="PLoS Biol.">
        <title>The sea cucumber genome provides insights into morphological evolution and visceral regeneration.</title>
        <authorList>
            <person name="Zhang X."/>
            <person name="Sun L."/>
            <person name="Yuan J."/>
            <person name="Sun Y."/>
            <person name="Gao Y."/>
            <person name="Zhang L."/>
            <person name="Li S."/>
            <person name="Dai H."/>
            <person name="Hamel J.F."/>
            <person name="Liu C."/>
            <person name="Yu Y."/>
            <person name="Liu S."/>
            <person name="Lin W."/>
            <person name="Guo K."/>
            <person name="Jin S."/>
            <person name="Xu P."/>
            <person name="Storey K.B."/>
            <person name="Huan P."/>
            <person name="Zhang T."/>
            <person name="Zhou Y."/>
            <person name="Zhang J."/>
            <person name="Lin C."/>
            <person name="Li X."/>
            <person name="Xing L."/>
            <person name="Huo D."/>
            <person name="Sun M."/>
            <person name="Wang L."/>
            <person name="Mercier A."/>
            <person name="Li F."/>
            <person name="Yang H."/>
            <person name="Xiang J."/>
        </authorList>
    </citation>
    <scope>NUCLEOTIDE SEQUENCE [LARGE SCALE GENOMIC DNA]</scope>
    <source>
        <strain evidence="7">Shaxun</strain>
        <tissue evidence="7">Muscle</tissue>
    </source>
</reference>
<feature type="domain" description="BHLH" evidence="6">
    <location>
        <begin position="26"/>
        <end position="78"/>
    </location>
</feature>
<dbReference type="SUPFAM" id="SSF47459">
    <property type="entry name" value="HLH, helix-loop-helix DNA-binding domain"/>
    <property type="match status" value="1"/>
</dbReference>
<evidence type="ECO:0000259" key="6">
    <source>
        <dbReference type="PROSITE" id="PS50888"/>
    </source>
</evidence>
<sequence>MKVTRQVNMEASCHGQQHKIATMLHRAQSLSKHRSSLNDFSMSDCYEKLIEIVPTIPRDRKVSRVEILQHVIDYIQDLQIALDHQNIRVRNINEPSGHTTLVTTPNRTPFSTLQTTSSSGSTQIPFIVTSSETSSLNREFVKQVTPFRYNKNMLKCVNGAI</sequence>
<dbReference type="PANTHER" id="PTHR11723">
    <property type="entry name" value="DNA-BINDING PROTEIN INHIBITOR"/>
    <property type="match status" value="1"/>
</dbReference>
<keyword evidence="3" id="KW-0805">Transcription regulation</keyword>
<dbReference type="PANTHER" id="PTHR11723:SF17">
    <property type="entry name" value="PROTEIN EXTRA-MACROCHAETAE"/>
    <property type="match status" value="1"/>
</dbReference>
<evidence type="ECO:0000256" key="2">
    <source>
        <dbReference type="ARBA" id="ARBA00022491"/>
    </source>
</evidence>
<dbReference type="Proteomes" id="UP000230750">
    <property type="component" value="Unassembled WGS sequence"/>
</dbReference>